<dbReference type="HOGENOM" id="CLU_371244_0_0_6"/>
<evidence type="ECO:0008006" key="3">
    <source>
        <dbReference type="Google" id="ProtNLM"/>
    </source>
</evidence>
<dbReference type="Gene3D" id="3.40.50.300">
    <property type="entry name" value="P-loop containing nucleotide triphosphate hydrolases"/>
    <property type="match status" value="1"/>
</dbReference>
<dbReference type="RefSeq" id="WP_006893533.1">
    <property type="nucleotide sequence ID" value="NZ_JH109153.1"/>
</dbReference>
<dbReference type="OrthoDB" id="7873212at2"/>
<dbReference type="eggNOG" id="COG5635">
    <property type="taxonomic scope" value="Bacteria"/>
</dbReference>
<evidence type="ECO:0000313" key="1">
    <source>
        <dbReference type="EMBL" id="EGW21051.1"/>
    </source>
</evidence>
<dbReference type="InterPro" id="IPR027417">
    <property type="entry name" value="P-loop_NTPase"/>
</dbReference>
<reference evidence="1 2" key="1">
    <citation type="submission" date="2011-06" db="EMBL/GenBank/DDBJ databases">
        <title>Genomic sequence of Methylobacter tundripaludum SV96.</title>
        <authorList>
            <consortium name="US DOE Joint Genome Institute"/>
            <person name="Lucas S."/>
            <person name="Han J."/>
            <person name="Lapidus A."/>
            <person name="Cheng J.-F."/>
            <person name="Goodwin L."/>
            <person name="Pitluck S."/>
            <person name="Held B."/>
            <person name="Detter J.C."/>
            <person name="Han C."/>
            <person name="Tapia R."/>
            <person name="Land M."/>
            <person name="Hauser L."/>
            <person name="Kyrpides N."/>
            <person name="Ivanova N."/>
            <person name="Ovchinnikova G."/>
            <person name="Pagani I."/>
            <person name="Klotz M.G."/>
            <person name="Dispirito A.A."/>
            <person name="Murrell J.C."/>
            <person name="Dunfield P."/>
            <person name="Kalyuzhnaya M.G."/>
            <person name="Svenning M."/>
            <person name="Trotsenko Y.A."/>
            <person name="Stein L.Y."/>
            <person name="Woyke T."/>
        </authorList>
    </citation>
    <scope>NUCLEOTIDE SEQUENCE [LARGE SCALE GENOMIC DNA]</scope>
    <source>
        <strain evidence="2">ATCC BAA-1195 / DSM 17260 / SV96</strain>
    </source>
</reference>
<dbReference type="Proteomes" id="UP000004664">
    <property type="component" value="Unassembled WGS sequence"/>
</dbReference>
<sequence length="749" mass="85335">MSDGKKLESAVKQYAGYIWNRPATSDRIAGVNFDCILEISPIEKIIIEITENKTLDKIRIDIGKIQTVRMKMLSENILIRPFIICDFTPTQGMKDAGKETYIEVISFDDFKKMFFDFATYKHIRSNKQFGSAVDPITGKSDESKYTPVGYELIKNGEISAEEIAHRIIKNEKVVLLGDYGTGKSRCFMEVFRILSSKAEETLIYPIAIDLKETWGLENAIEIITRHFRHLGIKQDGIDNVVKAFNGNRLCFLLDGFDEIGSRPWSEDKKTLELLRKHALQGVNDLLSTTNAGFLISGREHYFNSNNEMLSSLGLRENNVTIARCKNEFSYAEFIEYLSLNNIKAELPEWLPKKPLVLKTIASLNQTELEDIFISSNNNEIEFWFKFIDAMCERDSKIHAILDPEVVKQVLIKLSNITRYKPQNVGPITEAEIVNIFHEVTGTYPNEQSTVMLQRLPGLGRVSTETSDRNFIDGFILDGLRALDLSQSIQSNDKNISNFRWINPLQHLGTSVLAHDIYKQKNFNIYISYVKQSIHRNSENKIAISDIISAISKTNIEKVDYEGITLLEPHFGEISFEKNNFKNIYFVDGIFESITLGKIDPENITIKRCNIVKLKGVSSTTGRPDWIDGSNEINSYEPRSTLAAIKKTGLSNAQKILVSILIKVYKQHGNGRLERTLNKGLTQVDKKILKEVIHYLVKNNHLLTSKDSGEGEIIYKPVRKLQTRIEKILEELDRSSDEIWKSVSAFDEAN</sequence>
<accession>G3J1H9</accession>
<proteinExistence type="predicted"/>
<gene>
    <name evidence="1" type="ORF">Mettu_4206</name>
</gene>
<keyword evidence="2" id="KW-1185">Reference proteome</keyword>
<protein>
    <recommendedName>
        <fullName evidence="3">NACHT domain-containing protein</fullName>
    </recommendedName>
</protein>
<organism evidence="1 2">
    <name type="scientific">Methylobacter tundripaludum (strain ATCC BAA-1195 / DSM 17260 / SV96)</name>
    <dbReference type="NCBI Taxonomy" id="697282"/>
    <lineage>
        <taxon>Bacteria</taxon>
        <taxon>Pseudomonadati</taxon>
        <taxon>Pseudomonadota</taxon>
        <taxon>Gammaproteobacteria</taxon>
        <taxon>Methylococcales</taxon>
        <taxon>Methylococcaceae</taxon>
        <taxon>Methylobacter</taxon>
    </lineage>
</organism>
<name>G3J1H9_METTV</name>
<evidence type="ECO:0000313" key="2">
    <source>
        <dbReference type="Proteomes" id="UP000004664"/>
    </source>
</evidence>
<dbReference type="AlphaFoldDB" id="G3J1H9"/>
<dbReference type="EMBL" id="JH109153">
    <property type="protein sequence ID" value="EGW21051.1"/>
    <property type="molecule type" value="Genomic_DNA"/>
</dbReference>